<dbReference type="AlphaFoldDB" id="A0A1K9Z925"/>
<dbReference type="GO" id="GO:0006790">
    <property type="term" value="P:sulfur compound metabolic process"/>
    <property type="evidence" value="ECO:0007669"/>
    <property type="project" value="TreeGrafter"/>
</dbReference>
<proteinExistence type="predicted"/>
<dbReference type="Gene3D" id="3.40.50.300">
    <property type="entry name" value="P-loop containing nucleotide triphosphate hydrolases"/>
    <property type="match status" value="1"/>
</dbReference>
<dbReference type="SUPFAM" id="SSF52540">
    <property type="entry name" value="P-loop containing nucleoside triphosphate hydrolases"/>
    <property type="match status" value="1"/>
</dbReference>
<evidence type="ECO:0000313" key="3">
    <source>
        <dbReference type="Proteomes" id="UP000183794"/>
    </source>
</evidence>
<dbReference type="Pfam" id="PF00685">
    <property type="entry name" value="Sulfotransfer_1"/>
    <property type="match status" value="1"/>
</dbReference>
<dbReference type="InterPro" id="IPR027417">
    <property type="entry name" value="P-loop_NTPase"/>
</dbReference>
<sequence length="327" mass="36982">MQNKKQPLIYLAAASHSGTTMTAMLLGAHPDLCSVGELKAVHLGDKESYLCSCKKLVAECNFWQGVSENMANRGQEFCVSDAGTDIRTGATPYMLRLLKPLVRSPVMELIRDCLLLLSPTWRKQLPKLQQRNADYICAVAEQARAHTVIDSSKIGIRLKYLLKNKELDLKVIWVVRDGRGVSLAYKDPSKYADAKDPQFRGGGSGKTQESRRGVDVGAHEWVRCNQETQAVLATMDKRKWIKVHYEDICNNTEETLDKLFEFIGVDSKNKRLDFKTVEHHVVGNGMRLDESEEIKLDDRWKEELSDTELVKFSQVAGEYCHSLGYLE</sequence>
<reference evidence="2 3" key="1">
    <citation type="submission" date="2016-11" db="EMBL/GenBank/DDBJ databases">
        <authorList>
            <person name="Jaros S."/>
            <person name="Januszkiewicz K."/>
            <person name="Wedrychowicz H."/>
        </authorList>
    </citation>
    <scope>NUCLEOTIDE SEQUENCE [LARGE SCALE GENOMIC DNA]</scope>
    <source>
        <strain evidence="2">NVI 5450</strain>
    </source>
</reference>
<dbReference type="EMBL" id="FPLD01000045">
    <property type="protein sequence ID" value="SGY93321.1"/>
    <property type="molecule type" value="Genomic_DNA"/>
</dbReference>
<dbReference type="GO" id="GO:0001517">
    <property type="term" value="F:N-acetylglucosamine 6-O-sulfotransferase activity"/>
    <property type="evidence" value="ECO:0007669"/>
    <property type="project" value="TreeGrafter"/>
</dbReference>
<feature type="domain" description="Sulfotransferase" evidence="1">
    <location>
        <begin position="9"/>
        <end position="273"/>
    </location>
</feature>
<dbReference type="PANTHER" id="PTHR10704">
    <property type="entry name" value="CARBOHYDRATE SULFOTRANSFERASE"/>
    <property type="match status" value="1"/>
</dbReference>
<dbReference type="RefSeq" id="WP_075497133.1">
    <property type="nucleotide sequence ID" value="NZ_CAWRBC010000142.1"/>
</dbReference>
<dbReference type="Proteomes" id="UP000183794">
    <property type="component" value="Unassembled WGS sequence"/>
</dbReference>
<dbReference type="OrthoDB" id="6211160at2"/>
<name>A0A1K9Z925_9GAMM</name>
<evidence type="ECO:0000259" key="1">
    <source>
        <dbReference type="Pfam" id="PF00685"/>
    </source>
</evidence>
<dbReference type="PANTHER" id="PTHR10704:SF44">
    <property type="entry name" value="LD35051P-RELATED"/>
    <property type="match status" value="1"/>
</dbReference>
<dbReference type="GO" id="GO:0006044">
    <property type="term" value="P:N-acetylglucosamine metabolic process"/>
    <property type="evidence" value="ECO:0007669"/>
    <property type="project" value="TreeGrafter"/>
</dbReference>
<gene>
    <name evidence="2" type="ORF">NVI5450_1467</name>
</gene>
<dbReference type="InterPro" id="IPR000863">
    <property type="entry name" value="Sulfotransferase_dom"/>
</dbReference>
<evidence type="ECO:0000313" key="2">
    <source>
        <dbReference type="EMBL" id="SGY93321.1"/>
    </source>
</evidence>
<organism evidence="2 3">
    <name type="scientific">Moritella viscosa</name>
    <dbReference type="NCBI Taxonomy" id="80854"/>
    <lineage>
        <taxon>Bacteria</taxon>
        <taxon>Pseudomonadati</taxon>
        <taxon>Pseudomonadota</taxon>
        <taxon>Gammaproteobacteria</taxon>
        <taxon>Alteromonadales</taxon>
        <taxon>Moritellaceae</taxon>
        <taxon>Moritella</taxon>
    </lineage>
</organism>
<accession>A0A1K9Z925</accession>
<dbReference type="InterPro" id="IPR051135">
    <property type="entry name" value="Gal/GlcNAc/GalNAc_ST"/>
</dbReference>
<protein>
    <recommendedName>
        <fullName evidence="1">Sulfotransferase domain-containing protein</fullName>
    </recommendedName>
</protein>